<keyword evidence="9 10" id="KW-0998">Cell outer membrane</keyword>
<evidence type="ECO:0000256" key="10">
    <source>
        <dbReference type="PROSITE-ProRule" id="PRU01360"/>
    </source>
</evidence>
<dbReference type="InterPro" id="IPR036942">
    <property type="entry name" value="Beta-barrel_TonB_sf"/>
</dbReference>
<dbReference type="PANTHER" id="PTHR30069">
    <property type="entry name" value="TONB-DEPENDENT OUTER MEMBRANE RECEPTOR"/>
    <property type="match status" value="1"/>
</dbReference>
<dbReference type="InterPro" id="IPR012910">
    <property type="entry name" value="Plug_dom"/>
</dbReference>
<evidence type="ECO:0000313" key="15">
    <source>
        <dbReference type="EMBL" id="MCW9711617.1"/>
    </source>
</evidence>
<name>A0ABT3PUU6_9BACT</name>
<dbReference type="Pfam" id="PF00593">
    <property type="entry name" value="TonB_dep_Rec_b-barrel"/>
    <property type="match status" value="1"/>
</dbReference>
<evidence type="ECO:0000256" key="7">
    <source>
        <dbReference type="ARBA" id="ARBA00023136"/>
    </source>
</evidence>
<comment type="similarity">
    <text evidence="10 11">Belongs to the TonB-dependent receptor family.</text>
</comment>
<feature type="signal peptide" evidence="12">
    <location>
        <begin position="1"/>
        <end position="30"/>
    </location>
</feature>
<evidence type="ECO:0000256" key="3">
    <source>
        <dbReference type="ARBA" id="ARBA00022452"/>
    </source>
</evidence>
<evidence type="ECO:0000256" key="11">
    <source>
        <dbReference type="RuleBase" id="RU003357"/>
    </source>
</evidence>
<evidence type="ECO:0000256" key="12">
    <source>
        <dbReference type="SAM" id="SignalP"/>
    </source>
</evidence>
<accession>A0ABT3PUU6</accession>
<dbReference type="PANTHER" id="PTHR30069:SF29">
    <property type="entry name" value="HEMOGLOBIN AND HEMOGLOBIN-HAPTOGLOBIN-BINDING PROTEIN 1-RELATED"/>
    <property type="match status" value="1"/>
</dbReference>
<dbReference type="SUPFAM" id="SSF56935">
    <property type="entry name" value="Porins"/>
    <property type="match status" value="1"/>
</dbReference>
<sequence>MTQLYKQISTAVLFCTFLFLYQAAYGQTIADTLQLEEIEVVATRIHQPLIYQPTNVEVTDSSRLSLLKGQSIGEVIAMESSLFIKEYGPGGMSTASQRGLSSEQIQVLWEGVPINSPTLGQTDLSLLPANIFSEIQLSSGTPSTAFGGGSLSGALYLRSDWNAGKYFSARQRIGSYGQWQSSMEGHYSTQELQVSVHSMYDYSENDFEYYNRAYNRTEKREHNRSKGVNVMASVGKELNNGHWKSVFWVADKDNQIPGSILKTDSKSRQEDQALRWLGTYERKLGNAEFSFKNYLSRVELNYFDPDTDTRSFSTNKRWMVSSDLKYPVAEQLLLKGEISGALTGVTSNNYVTDKSRSQFSMLANPEVMLVDHRLRLYPALRMDAYNDFGTVVSPSLGINYELFPDKLFLRGQLSRDFNPPTFNALYWGQGGNPNLKAERSNTGEAGIIITPRKFLGVSSIRLTGYYSKISNGIRWYPGDDGIYTPSNVEELTTKGIEAEIDNSYLISPGWQLNIQQSGILNRTEIMTPRFPGDEAVGSQLRYTPQWKYNGTLSLQKDIFKALIQYRWVGRRYTTDTEDLRDSLDPYQVLDVSVQTQKQLQALELTLQAGVKNLLDTNYEIIQWYAMPQRNFSLSLTVTYHL</sequence>
<keyword evidence="2 10" id="KW-0813">Transport</keyword>
<dbReference type="Proteomes" id="UP001207337">
    <property type="component" value="Unassembled WGS sequence"/>
</dbReference>
<keyword evidence="6 11" id="KW-0798">TonB box</keyword>
<dbReference type="InterPro" id="IPR000531">
    <property type="entry name" value="Beta-barrel_TonB"/>
</dbReference>
<keyword evidence="8 15" id="KW-0675">Receptor</keyword>
<dbReference type="Pfam" id="PF07715">
    <property type="entry name" value="Plug"/>
    <property type="match status" value="1"/>
</dbReference>
<keyword evidence="5 12" id="KW-0732">Signal</keyword>
<comment type="subcellular location">
    <subcellularLocation>
        <location evidence="1 10">Cell outer membrane</location>
        <topology evidence="1 10">Multi-pass membrane protein</topology>
    </subcellularLocation>
</comment>
<gene>
    <name evidence="15" type="ORF">LQ318_01760</name>
</gene>
<feature type="domain" description="TonB-dependent receptor-like beta-barrel" evidence="13">
    <location>
        <begin position="158"/>
        <end position="613"/>
    </location>
</feature>
<dbReference type="InterPro" id="IPR039426">
    <property type="entry name" value="TonB-dep_rcpt-like"/>
</dbReference>
<evidence type="ECO:0000256" key="2">
    <source>
        <dbReference type="ARBA" id="ARBA00022448"/>
    </source>
</evidence>
<evidence type="ECO:0000256" key="6">
    <source>
        <dbReference type="ARBA" id="ARBA00023077"/>
    </source>
</evidence>
<dbReference type="Gene3D" id="2.40.170.20">
    <property type="entry name" value="TonB-dependent receptor, beta-barrel domain"/>
    <property type="match status" value="1"/>
</dbReference>
<organism evidence="15 16">
    <name type="scientific">Fodinibius salicampi</name>
    <dbReference type="NCBI Taxonomy" id="1920655"/>
    <lineage>
        <taxon>Bacteria</taxon>
        <taxon>Pseudomonadati</taxon>
        <taxon>Balneolota</taxon>
        <taxon>Balneolia</taxon>
        <taxon>Balneolales</taxon>
        <taxon>Balneolaceae</taxon>
        <taxon>Fodinibius</taxon>
    </lineage>
</organism>
<evidence type="ECO:0000256" key="4">
    <source>
        <dbReference type="ARBA" id="ARBA00022692"/>
    </source>
</evidence>
<dbReference type="RefSeq" id="WP_265786978.1">
    <property type="nucleotide sequence ID" value="NZ_BAABRS010000001.1"/>
</dbReference>
<evidence type="ECO:0000259" key="14">
    <source>
        <dbReference type="Pfam" id="PF07715"/>
    </source>
</evidence>
<evidence type="ECO:0000259" key="13">
    <source>
        <dbReference type="Pfam" id="PF00593"/>
    </source>
</evidence>
<keyword evidence="3 10" id="KW-1134">Transmembrane beta strand</keyword>
<protein>
    <submittedName>
        <fullName evidence="15">TonB-dependent receptor</fullName>
    </submittedName>
</protein>
<keyword evidence="4 10" id="KW-0812">Transmembrane</keyword>
<keyword evidence="7 10" id="KW-0472">Membrane</keyword>
<evidence type="ECO:0000313" key="16">
    <source>
        <dbReference type="Proteomes" id="UP001207337"/>
    </source>
</evidence>
<comment type="caution">
    <text evidence="15">The sequence shown here is derived from an EMBL/GenBank/DDBJ whole genome shotgun (WGS) entry which is preliminary data.</text>
</comment>
<dbReference type="EMBL" id="JAJNDC010000001">
    <property type="protein sequence ID" value="MCW9711617.1"/>
    <property type="molecule type" value="Genomic_DNA"/>
</dbReference>
<feature type="chain" id="PRO_5045878883" evidence="12">
    <location>
        <begin position="31"/>
        <end position="641"/>
    </location>
</feature>
<dbReference type="PROSITE" id="PS52016">
    <property type="entry name" value="TONB_DEPENDENT_REC_3"/>
    <property type="match status" value="1"/>
</dbReference>
<keyword evidence="16" id="KW-1185">Reference proteome</keyword>
<reference evidence="15 16" key="1">
    <citation type="submission" date="2021-11" db="EMBL/GenBank/DDBJ databases">
        <title>Aliifidinibius sp. nov., a new bacterium isolated from saline soil.</title>
        <authorList>
            <person name="Galisteo C."/>
            <person name="De La Haba R."/>
            <person name="Sanchez-Porro C."/>
            <person name="Ventosa A."/>
        </authorList>
    </citation>
    <scope>NUCLEOTIDE SEQUENCE [LARGE SCALE GENOMIC DNA]</scope>
    <source>
        <strain evidence="15 16">KACC 190600</strain>
    </source>
</reference>
<dbReference type="InterPro" id="IPR037066">
    <property type="entry name" value="Plug_dom_sf"/>
</dbReference>
<proteinExistence type="inferred from homology"/>
<feature type="domain" description="TonB-dependent receptor plug" evidence="14">
    <location>
        <begin position="52"/>
        <end position="154"/>
    </location>
</feature>
<evidence type="ECO:0000256" key="1">
    <source>
        <dbReference type="ARBA" id="ARBA00004571"/>
    </source>
</evidence>
<evidence type="ECO:0000256" key="5">
    <source>
        <dbReference type="ARBA" id="ARBA00022729"/>
    </source>
</evidence>
<dbReference type="Gene3D" id="2.170.130.10">
    <property type="entry name" value="TonB-dependent receptor, plug domain"/>
    <property type="match status" value="1"/>
</dbReference>
<evidence type="ECO:0000256" key="9">
    <source>
        <dbReference type="ARBA" id="ARBA00023237"/>
    </source>
</evidence>
<evidence type="ECO:0000256" key="8">
    <source>
        <dbReference type="ARBA" id="ARBA00023170"/>
    </source>
</evidence>